<gene>
    <name evidence="5" type="ORF">Syun_020797</name>
</gene>
<dbReference type="InterPro" id="IPR036638">
    <property type="entry name" value="HLH_DNA-bd_sf"/>
</dbReference>
<evidence type="ECO:0000256" key="3">
    <source>
        <dbReference type="ARBA" id="ARBA00023163"/>
    </source>
</evidence>
<reference evidence="5 6" key="1">
    <citation type="submission" date="2024-01" db="EMBL/GenBank/DDBJ databases">
        <title>Genome assemblies of Stephania.</title>
        <authorList>
            <person name="Yang L."/>
        </authorList>
    </citation>
    <scope>NUCLEOTIDE SEQUENCE [LARGE SCALE GENOMIC DNA]</scope>
    <source>
        <strain evidence="5">YNDBR</strain>
        <tissue evidence="5">Leaf</tissue>
    </source>
</reference>
<dbReference type="GO" id="GO:0003700">
    <property type="term" value="F:DNA-binding transcription factor activity"/>
    <property type="evidence" value="ECO:0007669"/>
    <property type="project" value="TreeGrafter"/>
</dbReference>
<comment type="subcellular location">
    <subcellularLocation>
        <location evidence="1">Nucleus</location>
    </subcellularLocation>
</comment>
<evidence type="ECO:0000313" key="6">
    <source>
        <dbReference type="Proteomes" id="UP001420932"/>
    </source>
</evidence>
<dbReference type="GO" id="GO:0046983">
    <property type="term" value="F:protein dimerization activity"/>
    <property type="evidence" value="ECO:0007669"/>
    <property type="project" value="InterPro"/>
</dbReference>
<keyword evidence="6" id="KW-1185">Reference proteome</keyword>
<protein>
    <recommendedName>
        <fullName evidence="7">BHLH domain-containing protein</fullName>
    </recommendedName>
</protein>
<dbReference type="Proteomes" id="UP001420932">
    <property type="component" value="Unassembled WGS sequence"/>
</dbReference>
<comment type="caution">
    <text evidence="5">The sequence shown here is derived from an EMBL/GenBank/DDBJ whole genome shotgun (WGS) entry which is preliminary data.</text>
</comment>
<dbReference type="PANTHER" id="PTHR12565">
    <property type="entry name" value="STEROL REGULATORY ELEMENT-BINDING PROTEIN"/>
    <property type="match status" value="1"/>
</dbReference>
<dbReference type="GO" id="GO:0005634">
    <property type="term" value="C:nucleus"/>
    <property type="evidence" value="ECO:0007669"/>
    <property type="project" value="UniProtKB-SubCell"/>
</dbReference>
<dbReference type="EMBL" id="JBBNAF010000009">
    <property type="protein sequence ID" value="KAK9114000.1"/>
    <property type="molecule type" value="Genomic_DNA"/>
</dbReference>
<evidence type="ECO:0000256" key="2">
    <source>
        <dbReference type="ARBA" id="ARBA00023015"/>
    </source>
</evidence>
<evidence type="ECO:0000313" key="5">
    <source>
        <dbReference type="EMBL" id="KAK9114000.1"/>
    </source>
</evidence>
<name>A0AAP0IF48_9MAGN</name>
<accession>A0AAP0IF48</accession>
<dbReference type="PANTHER" id="PTHR12565:SF431">
    <property type="entry name" value="TRANSCRIPTION FACTOR BHLH137"/>
    <property type="match status" value="1"/>
</dbReference>
<keyword evidence="2" id="KW-0805">Transcription regulation</keyword>
<sequence length="216" mass="23927">MAGLKISVKSGNSLLDLHPISSIGTALYQYRTTHNTFVNSDFTSLFHIHSRLGIQVRREKISERMRLLQGLVPGCDKVIGKELALDEIINYVQVAVEREESKLTSSTEKEKGKEGRLDVMPLPHELLPRAHIGTQHETLTSAHHALDGLLPELASLRNAPNDEILLTGCHCIHNMQMDRSGGGRRKKLHLSKIYALSGGEASFKEGHRQIGALDSQ</sequence>
<evidence type="ECO:0008006" key="7">
    <source>
        <dbReference type="Google" id="ProtNLM"/>
    </source>
</evidence>
<dbReference type="AlphaFoldDB" id="A0AAP0IF48"/>
<proteinExistence type="predicted"/>
<dbReference type="InterPro" id="IPR024097">
    <property type="entry name" value="bHLH_ZIP_TF"/>
</dbReference>
<evidence type="ECO:0000256" key="4">
    <source>
        <dbReference type="ARBA" id="ARBA00023242"/>
    </source>
</evidence>
<dbReference type="Gene3D" id="4.10.280.10">
    <property type="entry name" value="Helix-loop-helix DNA-binding domain"/>
    <property type="match status" value="1"/>
</dbReference>
<keyword evidence="3" id="KW-0804">Transcription</keyword>
<evidence type="ECO:0000256" key="1">
    <source>
        <dbReference type="ARBA" id="ARBA00004123"/>
    </source>
</evidence>
<keyword evidence="4" id="KW-0539">Nucleus</keyword>
<organism evidence="5 6">
    <name type="scientific">Stephania yunnanensis</name>
    <dbReference type="NCBI Taxonomy" id="152371"/>
    <lineage>
        <taxon>Eukaryota</taxon>
        <taxon>Viridiplantae</taxon>
        <taxon>Streptophyta</taxon>
        <taxon>Embryophyta</taxon>
        <taxon>Tracheophyta</taxon>
        <taxon>Spermatophyta</taxon>
        <taxon>Magnoliopsida</taxon>
        <taxon>Ranunculales</taxon>
        <taxon>Menispermaceae</taxon>
        <taxon>Menispermoideae</taxon>
        <taxon>Cissampelideae</taxon>
        <taxon>Stephania</taxon>
    </lineage>
</organism>
<dbReference type="SUPFAM" id="SSF47459">
    <property type="entry name" value="HLH, helix-loop-helix DNA-binding domain"/>
    <property type="match status" value="1"/>
</dbReference>